<dbReference type="Gene3D" id="3.40.50.1000">
    <property type="entry name" value="HAD superfamily/HAD-like"/>
    <property type="match status" value="1"/>
</dbReference>
<comment type="caution">
    <text evidence="1">The sequence shown here is derived from an EMBL/GenBank/DDBJ whole genome shotgun (WGS) entry which is preliminary data.</text>
</comment>
<evidence type="ECO:0000313" key="1">
    <source>
        <dbReference type="EMBL" id="KAF0674892.1"/>
    </source>
</evidence>
<dbReference type="EMBL" id="APKE01000034">
    <property type="protein sequence ID" value="KAF0674892.1"/>
    <property type="molecule type" value="Genomic_DNA"/>
</dbReference>
<dbReference type="AlphaFoldDB" id="A0A921TCH4"/>
<protein>
    <submittedName>
        <fullName evidence="1">2-haloacid dehalogenase</fullName>
        <ecNumber evidence="1">3.8.1.2</ecNumber>
    </submittedName>
</protein>
<dbReference type="SUPFAM" id="SSF56784">
    <property type="entry name" value="HAD-like"/>
    <property type="match status" value="1"/>
</dbReference>
<dbReference type="GO" id="GO:0018784">
    <property type="term" value="F:(S)-2-haloacid dehalogenase activity"/>
    <property type="evidence" value="ECO:0007669"/>
    <property type="project" value="UniProtKB-EC"/>
</dbReference>
<gene>
    <name evidence="1" type="ORF">PMES_02774</name>
</gene>
<proteinExistence type="predicted"/>
<keyword evidence="2" id="KW-1185">Reference proteome</keyword>
<organism evidence="1 2">
    <name type="scientific">Profundibacterium mesophilum KAUST100406-0324</name>
    <dbReference type="NCBI Taxonomy" id="1037889"/>
    <lineage>
        <taxon>Bacteria</taxon>
        <taxon>Pseudomonadati</taxon>
        <taxon>Pseudomonadota</taxon>
        <taxon>Alphaproteobacteria</taxon>
        <taxon>Rhodobacterales</taxon>
        <taxon>Roseobacteraceae</taxon>
        <taxon>Profundibacterium</taxon>
    </lineage>
</organism>
<evidence type="ECO:0000313" key="2">
    <source>
        <dbReference type="Proteomes" id="UP000698242"/>
    </source>
</evidence>
<reference evidence="1" key="1">
    <citation type="submission" date="2013-03" db="EMBL/GenBank/DDBJ databases">
        <title>Genome Sequence of the Profundibacterium mesophilum strain KAUST100406-0324T from Red Sea, a novel genus in the family Rhodobacteraceae.</title>
        <authorList>
            <person name="Essack M."/>
            <person name="Alam I."/>
            <person name="Lafi F."/>
            <person name="Alawi W."/>
            <person name="Kamanu F."/>
            <person name="Al-Suwailem A."/>
            <person name="Lee O.O."/>
            <person name="Xu Y."/>
            <person name="Bajic V."/>
            <person name="Qian P.-Y."/>
            <person name="Archer J."/>
        </authorList>
    </citation>
    <scope>NUCLEOTIDE SEQUENCE</scope>
    <source>
        <strain evidence="1">KAUST100406-0324</strain>
    </source>
</reference>
<dbReference type="EC" id="3.8.1.2" evidence="1"/>
<accession>A0A921TCH4</accession>
<dbReference type="Proteomes" id="UP000698242">
    <property type="component" value="Unassembled WGS sequence"/>
</dbReference>
<dbReference type="Pfam" id="PF00702">
    <property type="entry name" value="Hydrolase"/>
    <property type="match status" value="1"/>
</dbReference>
<keyword evidence="1" id="KW-0378">Hydrolase</keyword>
<dbReference type="InterPro" id="IPR023214">
    <property type="entry name" value="HAD_sf"/>
</dbReference>
<name>A0A921TCH4_9RHOB</name>
<dbReference type="InterPro" id="IPR036412">
    <property type="entry name" value="HAD-like_sf"/>
</dbReference>
<sequence length="146" mass="15501">MREDRVTADWPASLGLAIAPEIMARVEAGITAELASLQLRHGMADILTGVGAAGLRTALCSNLASPYGPAVRSVLPGQVDIEAFSYLVGALKPEPAIYTHVAEGLRLSPDRILFVGDSQRADIDGPRSFGFRAMHVLELEAAMCPM</sequence>